<reference evidence="2 3" key="2">
    <citation type="journal article" date="2008" name="Bioinformatics">
        <title>Assembly reconciliation.</title>
        <authorList>
            <person name="Zimin A.V."/>
            <person name="Smith D.R."/>
            <person name="Sutton G."/>
            <person name="Yorke J.A."/>
        </authorList>
    </citation>
    <scope>NUCLEOTIDE SEQUENCE [LARGE SCALE GENOMIC DNA]</scope>
    <source>
        <strain evidence="2 3">TSC#14021-0224.01</strain>
    </source>
</reference>
<dbReference type="EMBL" id="CH954181">
    <property type="protein sequence ID" value="EDV48501.1"/>
    <property type="molecule type" value="Genomic_DNA"/>
</dbReference>
<evidence type="ECO:0000313" key="3">
    <source>
        <dbReference type="Proteomes" id="UP000008711"/>
    </source>
</evidence>
<keyword evidence="3" id="KW-1185">Reference proteome</keyword>
<evidence type="ECO:0000256" key="1">
    <source>
        <dbReference type="SAM" id="MobiDB-lite"/>
    </source>
</evidence>
<dbReference type="OrthoDB" id="5847120at2759"/>
<dbReference type="AlphaFoldDB" id="B3P0C7"/>
<dbReference type="OMA" id="GSAMMML"/>
<dbReference type="GO" id="GO:0045892">
    <property type="term" value="P:negative regulation of DNA-templated transcription"/>
    <property type="evidence" value="ECO:0007669"/>
    <property type="project" value="EnsemblMetazoa"/>
</dbReference>
<dbReference type="GO" id="GO:0031011">
    <property type="term" value="C:Ino80 complex"/>
    <property type="evidence" value="ECO:0007669"/>
    <property type="project" value="EnsemblMetazoa"/>
</dbReference>
<organism evidence="2 3">
    <name type="scientific">Drosophila erecta</name>
    <name type="common">Fruit fly</name>
    <dbReference type="NCBI Taxonomy" id="7220"/>
    <lineage>
        <taxon>Eukaryota</taxon>
        <taxon>Metazoa</taxon>
        <taxon>Ecdysozoa</taxon>
        <taxon>Arthropoda</taxon>
        <taxon>Hexapoda</taxon>
        <taxon>Insecta</taxon>
        <taxon>Pterygota</taxon>
        <taxon>Neoptera</taxon>
        <taxon>Endopterygota</taxon>
        <taxon>Diptera</taxon>
        <taxon>Brachycera</taxon>
        <taxon>Muscomorpha</taxon>
        <taxon>Ephydroidea</taxon>
        <taxon>Drosophilidae</taxon>
        <taxon>Drosophila</taxon>
        <taxon>Sophophora</taxon>
    </lineage>
</organism>
<gene>
    <name evidence="2" type="primary">Dere\GG16041</name>
    <name evidence="2" type="ORF">Dere_GG16041</name>
</gene>
<protein>
    <submittedName>
        <fullName evidence="2">GG16041</fullName>
    </submittedName>
</protein>
<feature type="compositionally biased region" description="Basic residues" evidence="1">
    <location>
        <begin position="23"/>
        <end position="45"/>
    </location>
</feature>
<accession>B3P0C7</accession>
<dbReference type="GO" id="GO:0005700">
    <property type="term" value="C:polytene chromosome"/>
    <property type="evidence" value="ECO:0007669"/>
    <property type="project" value="EnsemblMetazoa"/>
</dbReference>
<name>B3P0C7_DROER</name>
<feature type="compositionally biased region" description="Low complexity" evidence="1">
    <location>
        <begin position="164"/>
        <end position="173"/>
    </location>
</feature>
<evidence type="ECO:0000313" key="2">
    <source>
        <dbReference type="EMBL" id="EDV48501.1"/>
    </source>
</evidence>
<proteinExistence type="predicted"/>
<dbReference type="PhylomeDB" id="B3P0C7"/>
<dbReference type="GO" id="GO:0000976">
    <property type="term" value="F:transcription cis-regulatory region binding"/>
    <property type="evidence" value="ECO:0007669"/>
    <property type="project" value="EnsemblMetazoa"/>
</dbReference>
<sequence length="184" mass="18563">MRKYGHGTNIDNFLGDLSGISPMRRRHHPRGTRRGRPRGSTRRGGGHGSIPRVLTPTQAAPPAVPSAAGTGAAAAAGAASPLQQQEVSGGGDTGGVPLNEEDYRASPSGQSPGVSSKRGPGRPRSKTATPISRGTRGTPRARRPMGPLLVPLGRSPDATPPSSSPATSRAPSPLTGSHGGGGPE</sequence>
<feature type="compositionally biased region" description="Low complexity" evidence="1">
    <location>
        <begin position="53"/>
        <end position="84"/>
    </location>
</feature>
<feature type="region of interest" description="Disordered" evidence="1">
    <location>
        <begin position="1"/>
        <end position="184"/>
    </location>
</feature>
<dbReference type="eggNOG" id="KOG0391">
    <property type="taxonomic scope" value="Eukaryota"/>
</dbReference>
<dbReference type="GO" id="GO:0040034">
    <property type="term" value="P:regulation of development, heterochronic"/>
    <property type="evidence" value="ECO:0007669"/>
    <property type="project" value="EnsemblMetazoa"/>
</dbReference>
<reference evidence="2 3" key="1">
    <citation type="journal article" date="2007" name="Nature">
        <title>Evolution of genes and genomes on the Drosophila phylogeny.</title>
        <authorList>
            <consortium name="Drosophila 12 Genomes Consortium"/>
            <person name="Clark A.G."/>
            <person name="Eisen M.B."/>
            <person name="Smith D.R."/>
            <person name="Bergman C.M."/>
            <person name="Oliver B."/>
            <person name="Markow T.A."/>
            <person name="Kaufman T.C."/>
            <person name="Kellis M."/>
            <person name="Gelbart W."/>
            <person name="Iyer V.N."/>
            <person name="Pollard D.A."/>
            <person name="Sackton T.B."/>
            <person name="Larracuente A.M."/>
            <person name="Singh N.D."/>
            <person name="Abad J.P."/>
            <person name="Abt D.N."/>
            <person name="Adryan B."/>
            <person name="Aguade M."/>
            <person name="Akashi H."/>
            <person name="Anderson W.W."/>
            <person name="Aquadro C.F."/>
            <person name="Ardell D.H."/>
            <person name="Arguello R."/>
            <person name="Artieri C.G."/>
            <person name="Barbash D.A."/>
            <person name="Barker D."/>
            <person name="Barsanti P."/>
            <person name="Batterham P."/>
            <person name="Batzoglou S."/>
            <person name="Begun D."/>
            <person name="Bhutkar A."/>
            <person name="Blanco E."/>
            <person name="Bosak S.A."/>
            <person name="Bradley R.K."/>
            <person name="Brand A.D."/>
            <person name="Brent M.R."/>
            <person name="Brooks A.N."/>
            <person name="Brown R.H."/>
            <person name="Butlin R.K."/>
            <person name="Caggese C."/>
            <person name="Calvi B.R."/>
            <person name="Bernardo de Carvalho A."/>
            <person name="Caspi A."/>
            <person name="Castrezana S."/>
            <person name="Celniker S.E."/>
            <person name="Chang J.L."/>
            <person name="Chapple C."/>
            <person name="Chatterji S."/>
            <person name="Chinwalla A."/>
            <person name="Civetta A."/>
            <person name="Clifton S.W."/>
            <person name="Comeron J.M."/>
            <person name="Costello J.C."/>
            <person name="Coyne J.A."/>
            <person name="Daub J."/>
            <person name="David R.G."/>
            <person name="Delcher A.L."/>
            <person name="Delehaunty K."/>
            <person name="Do C.B."/>
            <person name="Ebling H."/>
            <person name="Edwards K."/>
            <person name="Eickbush T."/>
            <person name="Evans J.D."/>
            <person name="Filipski A."/>
            <person name="Findeiss S."/>
            <person name="Freyhult E."/>
            <person name="Fulton L."/>
            <person name="Fulton R."/>
            <person name="Garcia A.C."/>
            <person name="Gardiner A."/>
            <person name="Garfield D.A."/>
            <person name="Garvin B.E."/>
            <person name="Gibson G."/>
            <person name="Gilbert D."/>
            <person name="Gnerre S."/>
            <person name="Godfrey J."/>
            <person name="Good R."/>
            <person name="Gotea V."/>
            <person name="Gravely B."/>
            <person name="Greenberg A.J."/>
            <person name="Griffiths-Jones S."/>
            <person name="Gross S."/>
            <person name="Guigo R."/>
            <person name="Gustafson E.A."/>
            <person name="Haerty W."/>
            <person name="Hahn M.W."/>
            <person name="Halligan D.L."/>
            <person name="Halpern A.L."/>
            <person name="Halter G.M."/>
            <person name="Han M.V."/>
            <person name="Heger A."/>
            <person name="Hillier L."/>
            <person name="Hinrichs A.S."/>
            <person name="Holmes I."/>
            <person name="Hoskins R.A."/>
            <person name="Hubisz M.J."/>
            <person name="Hultmark D."/>
            <person name="Huntley M.A."/>
            <person name="Jaffe D.B."/>
            <person name="Jagadeeshan S."/>
            <person name="Jeck W.R."/>
            <person name="Johnson J."/>
            <person name="Jones C.D."/>
            <person name="Jordan W.C."/>
            <person name="Karpen G.H."/>
            <person name="Kataoka E."/>
            <person name="Keightley P.D."/>
            <person name="Kheradpour P."/>
            <person name="Kirkness E.F."/>
            <person name="Koerich L.B."/>
            <person name="Kristiansen K."/>
            <person name="Kudrna D."/>
            <person name="Kulathinal R.J."/>
            <person name="Kumar S."/>
            <person name="Kwok R."/>
            <person name="Lander E."/>
            <person name="Langley C.H."/>
            <person name="Lapoint R."/>
            <person name="Lazzaro B.P."/>
            <person name="Lee S.J."/>
            <person name="Levesque L."/>
            <person name="Li R."/>
            <person name="Lin C.F."/>
            <person name="Lin M.F."/>
            <person name="Lindblad-Toh K."/>
            <person name="Llopart A."/>
            <person name="Long M."/>
            <person name="Low L."/>
            <person name="Lozovsky E."/>
            <person name="Lu J."/>
            <person name="Luo M."/>
            <person name="Machado C.A."/>
            <person name="Makalowski W."/>
            <person name="Marzo M."/>
            <person name="Matsuda M."/>
            <person name="Matzkin L."/>
            <person name="McAllister B."/>
            <person name="McBride C.S."/>
            <person name="McKernan B."/>
            <person name="McKernan K."/>
            <person name="Mendez-Lago M."/>
            <person name="Minx P."/>
            <person name="Mollenhauer M.U."/>
            <person name="Montooth K."/>
            <person name="Mount S.M."/>
            <person name="Mu X."/>
            <person name="Myers E."/>
            <person name="Negre B."/>
            <person name="Newfeld S."/>
            <person name="Nielsen R."/>
            <person name="Noor M.A."/>
            <person name="O'Grady P."/>
            <person name="Pachter L."/>
            <person name="Papaceit M."/>
            <person name="Parisi M.J."/>
            <person name="Parisi M."/>
            <person name="Parts L."/>
            <person name="Pedersen J.S."/>
            <person name="Pesole G."/>
            <person name="Phillippy A.M."/>
            <person name="Ponting C.P."/>
            <person name="Pop M."/>
            <person name="Porcelli D."/>
            <person name="Powell J.R."/>
            <person name="Prohaska S."/>
            <person name="Pruitt K."/>
            <person name="Puig M."/>
            <person name="Quesneville H."/>
            <person name="Ram K.R."/>
            <person name="Rand D."/>
            <person name="Rasmussen M.D."/>
            <person name="Reed L.K."/>
            <person name="Reenan R."/>
            <person name="Reily A."/>
            <person name="Remington K.A."/>
            <person name="Rieger T.T."/>
            <person name="Ritchie M.G."/>
            <person name="Robin C."/>
            <person name="Rogers Y.H."/>
            <person name="Rohde C."/>
            <person name="Rozas J."/>
            <person name="Rubenfield M.J."/>
            <person name="Ruiz A."/>
            <person name="Russo S."/>
            <person name="Salzberg S.L."/>
            <person name="Sanchez-Gracia A."/>
            <person name="Saranga D.J."/>
            <person name="Sato H."/>
            <person name="Schaeffer S.W."/>
            <person name="Schatz M.C."/>
            <person name="Schlenke T."/>
            <person name="Schwartz R."/>
            <person name="Segarra C."/>
            <person name="Singh R.S."/>
            <person name="Sirot L."/>
            <person name="Sirota M."/>
            <person name="Sisneros N.B."/>
            <person name="Smith C.D."/>
            <person name="Smith T.F."/>
            <person name="Spieth J."/>
            <person name="Stage D.E."/>
            <person name="Stark A."/>
            <person name="Stephan W."/>
            <person name="Strausberg R.L."/>
            <person name="Strempel S."/>
            <person name="Sturgill D."/>
            <person name="Sutton G."/>
            <person name="Sutton G.G."/>
            <person name="Tao W."/>
            <person name="Teichmann S."/>
            <person name="Tobari Y.N."/>
            <person name="Tomimura Y."/>
            <person name="Tsolas J.M."/>
            <person name="Valente V.L."/>
            <person name="Venter E."/>
            <person name="Venter J.C."/>
            <person name="Vicario S."/>
            <person name="Vieira F.G."/>
            <person name="Vilella A.J."/>
            <person name="Villasante A."/>
            <person name="Walenz B."/>
            <person name="Wang J."/>
            <person name="Wasserman M."/>
            <person name="Watts T."/>
            <person name="Wilson D."/>
            <person name="Wilson R.K."/>
            <person name="Wing R.A."/>
            <person name="Wolfner M.F."/>
            <person name="Wong A."/>
            <person name="Wong G.K."/>
            <person name="Wu C.I."/>
            <person name="Wu G."/>
            <person name="Yamamoto D."/>
            <person name="Yang H.P."/>
            <person name="Yang S.P."/>
            <person name="Yorke J.A."/>
            <person name="Yoshida K."/>
            <person name="Zdobnov E."/>
            <person name="Zhang P."/>
            <person name="Zhang Y."/>
            <person name="Zimin A.V."/>
            <person name="Baldwin J."/>
            <person name="Abdouelleil A."/>
            <person name="Abdulkadir J."/>
            <person name="Abebe A."/>
            <person name="Abera B."/>
            <person name="Abreu J."/>
            <person name="Acer S.C."/>
            <person name="Aftuck L."/>
            <person name="Alexander A."/>
            <person name="An P."/>
            <person name="Anderson E."/>
            <person name="Anderson S."/>
            <person name="Arachi H."/>
            <person name="Azer M."/>
            <person name="Bachantsang P."/>
            <person name="Barry A."/>
            <person name="Bayul T."/>
            <person name="Berlin A."/>
            <person name="Bessette D."/>
            <person name="Bloom T."/>
            <person name="Blye J."/>
            <person name="Boguslavskiy L."/>
            <person name="Bonnet C."/>
            <person name="Boukhgalter B."/>
            <person name="Bourzgui I."/>
            <person name="Brown A."/>
            <person name="Cahill P."/>
            <person name="Channer S."/>
            <person name="Cheshatsang Y."/>
            <person name="Chuda L."/>
            <person name="Citroen M."/>
            <person name="Collymore A."/>
            <person name="Cooke P."/>
            <person name="Costello M."/>
            <person name="D'Aco K."/>
            <person name="Daza R."/>
            <person name="De Haan G."/>
            <person name="DeGray S."/>
            <person name="DeMaso C."/>
            <person name="Dhargay N."/>
            <person name="Dooley K."/>
            <person name="Dooley E."/>
            <person name="Doricent M."/>
            <person name="Dorje P."/>
            <person name="Dorjee K."/>
            <person name="Dupes A."/>
            <person name="Elong R."/>
            <person name="Falk J."/>
            <person name="Farina A."/>
            <person name="Faro S."/>
            <person name="Ferguson D."/>
            <person name="Fisher S."/>
            <person name="Foley C.D."/>
            <person name="Franke A."/>
            <person name="Friedrich D."/>
            <person name="Gadbois L."/>
            <person name="Gearin G."/>
            <person name="Gearin C.R."/>
            <person name="Giannoukos G."/>
            <person name="Goode T."/>
            <person name="Graham J."/>
            <person name="Grandbois E."/>
            <person name="Grewal S."/>
            <person name="Gyaltsen K."/>
            <person name="Hafez N."/>
            <person name="Hagos B."/>
            <person name="Hall J."/>
            <person name="Henson C."/>
            <person name="Hollinger A."/>
            <person name="Honan T."/>
            <person name="Huard M.D."/>
            <person name="Hughes L."/>
            <person name="Hurhula B."/>
            <person name="Husby M.E."/>
            <person name="Kamat A."/>
            <person name="Kanga B."/>
            <person name="Kashin S."/>
            <person name="Khazanovich D."/>
            <person name="Kisner P."/>
            <person name="Lance K."/>
            <person name="Lara M."/>
            <person name="Lee W."/>
            <person name="Lennon N."/>
            <person name="Letendre F."/>
            <person name="LeVine R."/>
            <person name="Lipovsky A."/>
            <person name="Liu X."/>
            <person name="Liu J."/>
            <person name="Liu S."/>
            <person name="Lokyitsang T."/>
            <person name="Lokyitsang Y."/>
            <person name="Lubonja R."/>
            <person name="Lui A."/>
            <person name="MacDonald P."/>
            <person name="Magnisalis V."/>
            <person name="Maru K."/>
            <person name="Matthews C."/>
            <person name="McCusker W."/>
            <person name="McDonough S."/>
            <person name="Mehta T."/>
            <person name="Meldrim J."/>
            <person name="Meneus L."/>
            <person name="Mihai O."/>
            <person name="Mihalev A."/>
            <person name="Mihova T."/>
            <person name="Mittelman R."/>
            <person name="Mlenga V."/>
            <person name="Montmayeur A."/>
            <person name="Mulrain L."/>
            <person name="Navidi A."/>
            <person name="Naylor J."/>
            <person name="Negash T."/>
            <person name="Nguyen T."/>
            <person name="Nguyen N."/>
            <person name="Nicol R."/>
            <person name="Norbu C."/>
            <person name="Norbu N."/>
            <person name="Novod N."/>
            <person name="O'Neill B."/>
            <person name="Osman S."/>
            <person name="Markiewicz E."/>
            <person name="Oyono O.L."/>
            <person name="Patti C."/>
            <person name="Phunkhang P."/>
            <person name="Pierre F."/>
            <person name="Priest M."/>
            <person name="Raghuraman S."/>
            <person name="Rege F."/>
            <person name="Reyes R."/>
            <person name="Rise C."/>
            <person name="Rogov P."/>
            <person name="Ross K."/>
            <person name="Ryan E."/>
            <person name="Settipalli S."/>
            <person name="Shea T."/>
            <person name="Sherpa N."/>
            <person name="Shi L."/>
            <person name="Shih D."/>
            <person name="Sparrow T."/>
            <person name="Spaulding J."/>
            <person name="Stalker J."/>
            <person name="Stange-Thomann N."/>
            <person name="Stavropoulos S."/>
            <person name="Stone C."/>
            <person name="Strader C."/>
            <person name="Tesfaye S."/>
            <person name="Thomson T."/>
            <person name="Thoulutsang Y."/>
            <person name="Thoulutsang D."/>
            <person name="Topham K."/>
            <person name="Topping I."/>
            <person name="Tsamla T."/>
            <person name="Vassiliev H."/>
            <person name="Vo A."/>
            <person name="Wangchuk T."/>
            <person name="Wangdi T."/>
            <person name="Weiand M."/>
            <person name="Wilkinson J."/>
            <person name="Wilson A."/>
            <person name="Yadav S."/>
            <person name="Young G."/>
            <person name="Yu Q."/>
            <person name="Zembek L."/>
            <person name="Zhong D."/>
            <person name="Zimmer A."/>
            <person name="Zwirko Z."/>
            <person name="Jaffe D.B."/>
            <person name="Alvarez P."/>
            <person name="Brockman W."/>
            <person name="Butler J."/>
            <person name="Chin C."/>
            <person name="Gnerre S."/>
            <person name="Grabherr M."/>
            <person name="Kleber M."/>
            <person name="Mauceli E."/>
            <person name="MacCallum I."/>
        </authorList>
    </citation>
    <scope>NUCLEOTIDE SEQUENCE [LARGE SCALE GENOMIC DNA]</scope>
    <source>
        <strain evidence="2 3">TSC#14021-0224.01</strain>
    </source>
</reference>
<dbReference type="HOGENOM" id="CLU_1397703_0_0_1"/>
<dbReference type="Proteomes" id="UP000008711">
    <property type="component" value="Unassembled WGS sequence"/>
</dbReference>